<dbReference type="AlphaFoldDB" id="A4CF84"/>
<dbReference type="STRING" id="87626.PTD2_00447"/>
<dbReference type="HOGENOM" id="CLU_042529_11_3_6"/>
<dbReference type="CDD" id="cd02966">
    <property type="entry name" value="TlpA_like_family"/>
    <property type="match status" value="1"/>
</dbReference>
<protein>
    <submittedName>
        <fullName evidence="3">Putative lipoprotein</fullName>
    </submittedName>
</protein>
<keyword evidence="3" id="KW-0449">Lipoprotein</keyword>
<dbReference type="Proteomes" id="UP000006201">
    <property type="component" value="Unassembled WGS sequence"/>
</dbReference>
<evidence type="ECO:0000256" key="1">
    <source>
        <dbReference type="SAM" id="SignalP"/>
    </source>
</evidence>
<dbReference type="InterPro" id="IPR050553">
    <property type="entry name" value="Thioredoxin_ResA/DsbE_sf"/>
</dbReference>
<dbReference type="InterPro" id="IPR013766">
    <property type="entry name" value="Thioredoxin_domain"/>
</dbReference>
<feature type="chain" id="PRO_5002667324" evidence="1">
    <location>
        <begin position="18"/>
        <end position="165"/>
    </location>
</feature>
<dbReference type="EMBL" id="AAOH01000011">
    <property type="protein sequence ID" value="EAR26632.1"/>
    <property type="molecule type" value="Genomic_DNA"/>
</dbReference>
<dbReference type="PROSITE" id="PS51352">
    <property type="entry name" value="THIOREDOXIN_2"/>
    <property type="match status" value="1"/>
</dbReference>
<name>A4CF84_9GAMM</name>
<dbReference type="PANTHER" id="PTHR42852:SF13">
    <property type="entry name" value="PROTEIN DIPZ"/>
    <property type="match status" value="1"/>
</dbReference>
<organism evidence="3 4">
    <name type="scientific">Pseudoalteromonas tunicata D2</name>
    <dbReference type="NCBI Taxonomy" id="87626"/>
    <lineage>
        <taxon>Bacteria</taxon>
        <taxon>Pseudomonadati</taxon>
        <taxon>Pseudomonadota</taxon>
        <taxon>Gammaproteobacteria</taxon>
        <taxon>Alteromonadales</taxon>
        <taxon>Pseudoalteromonadaceae</taxon>
        <taxon>Pseudoalteromonas</taxon>
    </lineage>
</organism>
<dbReference type="RefSeq" id="WP_009840743.1">
    <property type="nucleotide sequence ID" value="NZ_CH959303.1"/>
</dbReference>
<dbReference type="PROSITE" id="PS51257">
    <property type="entry name" value="PROKAR_LIPOPROTEIN"/>
    <property type="match status" value="1"/>
</dbReference>
<dbReference type="GO" id="GO:0016491">
    <property type="term" value="F:oxidoreductase activity"/>
    <property type="evidence" value="ECO:0007669"/>
    <property type="project" value="InterPro"/>
</dbReference>
<evidence type="ECO:0000259" key="2">
    <source>
        <dbReference type="PROSITE" id="PS51352"/>
    </source>
</evidence>
<dbReference type="Gene3D" id="3.40.30.10">
    <property type="entry name" value="Glutaredoxin"/>
    <property type="match status" value="1"/>
</dbReference>
<dbReference type="PANTHER" id="PTHR42852">
    <property type="entry name" value="THIOL:DISULFIDE INTERCHANGE PROTEIN DSBE"/>
    <property type="match status" value="1"/>
</dbReference>
<dbReference type="InterPro" id="IPR036249">
    <property type="entry name" value="Thioredoxin-like_sf"/>
</dbReference>
<gene>
    <name evidence="3" type="ORF">PTD2_00447</name>
</gene>
<proteinExistence type="predicted"/>
<dbReference type="Pfam" id="PF08534">
    <property type="entry name" value="Redoxin"/>
    <property type="match status" value="1"/>
</dbReference>
<dbReference type="SUPFAM" id="SSF52833">
    <property type="entry name" value="Thioredoxin-like"/>
    <property type="match status" value="1"/>
</dbReference>
<reference evidence="3 4" key="1">
    <citation type="submission" date="2006-02" db="EMBL/GenBank/DDBJ databases">
        <authorList>
            <person name="Moran M.A."/>
            <person name="Kjelleberg S."/>
            <person name="Egan S."/>
            <person name="Saunders N."/>
            <person name="Thomas T."/>
            <person name="Ferriera S."/>
            <person name="Johnson J."/>
            <person name="Kravitz S."/>
            <person name="Halpern A."/>
            <person name="Remington K."/>
            <person name="Beeson K."/>
            <person name="Tran B."/>
            <person name="Rogers Y.-H."/>
            <person name="Friedman R."/>
            <person name="Venter J.C."/>
        </authorList>
    </citation>
    <scope>NUCLEOTIDE SEQUENCE [LARGE SCALE GENOMIC DNA]</scope>
    <source>
        <strain evidence="3 4">D2</strain>
    </source>
</reference>
<dbReference type="OrthoDB" id="6398367at2"/>
<evidence type="ECO:0000313" key="3">
    <source>
        <dbReference type="EMBL" id="EAR26632.1"/>
    </source>
</evidence>
<evidence type="ECO:0000313" key="4">
    <source>
        <dbReference type="Proteomes" id="UP000006201"/>
    </source>
</evidence>
<accession>A4CF84</accession>
<comment type="caution">
    <text evidence="3">The sequence shown here is derived from an EMBL/GenBank/DDBJ whole genome shotgun (WGS) entry which is preliminary data.</text>
</comment>
<feature type="domain" description="Thioredoxin" evidence="2">
    <location>
        <begin position="34"/>
        <end position="165"/>
    </location>
</feature>
<feature type="signal peptide" evidence="1">
    <location>
        <begin position="1"/>
        <end position="17"/>
    </location>
</feature>
<sequence length="165" mass="18695">MKSILVLLASLTLFACSQTPNLQPEDKPNYETYIAEGDSFKQLNFTSIAGDKINLNELPKRKLIVYFATWCHDSQRAMRQIMASPLAADNNLQIVGVGREENAANLEKFQQEYQLNFPLVSDIDRSYYNQVANAGIPRLILLDNNNNVVKTIIGEIPNTIDYLVW</sequence>
<dbReference type="eggNOG" id="COG1225">
    <property type="taxonomic scope" value="Bacteria"/>
</dbReference>
<keyword evidence="1" id="KW-0732">Signal</keyword>
<dbReference type="InterPro" id="IPR013740">
    <property type="entry name" value="Redoxin"/>
</dbReference>
<keyword evidence="4" id="KW-1185">Reference proteome</keyword>